<dbReference type="Pfam" id="PF00271">
    <property type="entry name" value="Helicase_C"/>
    <property type="match status" value="1"/>
</dbReference>
<dbReference type="CDD" id="cd18787">
    <property type="entry name" value="SF2_C_DEAD"/>
    <property type="match status" value="1"/>
</dbReference>
<evidence type="ECO:0000313" key="16">
    <source>
        <dbReference type="EMBL" id="KAK5990844.1"/>
    </source>
</evidence>
<feature type="compositionally biased region" description="Low complexity" evidence="12">
    <location>
        <begin position="271"/>
        <end position="297"/>
    </location>
</feature>
<accession>A0ABR0SFU2</accession>
<keyword evidence="6" id="KW-0067">ATP-binding</keyword>
<dbReference type="InterPro" id="IPR011545">
    <property type="entry name" value="DEAD/DEAH_box_helicase_dom"/>
</dbReference>
<feature type="short sequence motif" description="Q motif" evidence="11">
    <location>
        <begin position="628"/>
        <end position="656"/>
    </location>
</feature>
<evidence type="ECO:0000256" key="9">
    <source>
        <dbReference type="ARBA" id="ARBA00038511"/>
    </source>
</evidence>
<comment type="caution">
    <text evidence="16">The sequence shown here is derived from an EMBL/GenBank/DDBJ whole genome shotgun (WGS) entry which is preliminary data.</text>
</comment>
<dbReference type="InterPro" id="IPR001650">
    <property type="entry name" value="Helicase_C-like"/>
</dbReference>
<evidence type="ECO:0000256" key="8">
    <source>
        <dbReference type="ARBA" id="ARBA00037330"/>
    </source>
</evidence>
<evidence type="ECO:0000256" key="4">
    <source>
        <dbReference type="ARBA" id="ARBA00022801"/>
    </source>
</evidence>
<dbReference type="InterPro" id="IPR056149">
    <property type="entry name" value="PRP5/DDX46/KHDC4_KH"/>
</dbReference>
<dbReference type="PROSITE" id="PS51192">
    <property type="entry name" value="HELICASE_ATP_BIND_1"/>
    <property type="match status" value="1"/>
</dbReference>
<name>A0ABR0SFU2_9HYPO</name>
<dbReference type="SMART" id="SM00490">
    <property type="entry name" value="HELICc"/>
    <property type="match status" value="1"/>
</dbReference>
<feature type="compositionally biased region" description="Polar residues" evidence="12">
    <location>
        <begin position="205"/>
        <end position="223"/>
    </location>
</feature>
<evidence type="ECO:0000256" key="12">
    <source>
        <dbReference type="SAM" id="MobiDB-lite"/>
    </source>
</evidence>
<dbReference type="EC" id="3.6.4.13" evidence="1"/>
<keyword evidence="2" id="KW-0507">mRNA processing</keyword>
<dbReference type="Proteomes" id="UP001338125">
    <property type="component" value="Unassembled WGS sequence"/>
</dbReference>
<feature type="region of interest" description="Disordered" evidence="12">
    <location>
        <begin position="1"/>
        <end position="228"/>
    </location>
</feature>
<dbReference type="CDD" id="cd17953">
    <property type="entry name" value="DEADc_DDX46"/>
    <property type="match status" value="1"/>
</dbReference>
<dbReference type="EMBL" id="JAVFKD010000014">
    <property type="protein sequence ID" value="KAK5990844.1"/>
    <property type="molecule type" value="Genomic_DNA"/>
</dbReference>
<evidence type="ECO:0000256" key="1">
    <source>
        <dbReference type="ARBA" id="ARBA00012552"/>
    </source>
</evidence>
<keyword evidence="3" id="KW-0547">Nucleotide-binding</keyword>
<dbReference type="Pfam" id="PF23469">
    <property type="entry name" value="KH_12"/>
    <property type="match status" value="1"/>
</dbReference>
<comment type="similarity">
    <text evidence="9">Belongs to the DEAD box helicase family. DDX46/PRP5 subfamily.</text>
</comment>
<keyword evidence="5 16" id="KW-0347">Helicase</keyword>
<dbReference type="PROSITE" id="PS51195">
    <property type="entry name" value="Q_MOTIF"/>
    <property type="match status" value="1"/>
</dbReference>
<organism evidence="16 17">
    <name type="scientific">Cladobotryum mycophilum</name>
    <dbReference type="NCBI Taxonomy" id="491253"/>
    <lineage>
        <taxon>Eukaryota</taxon>
        <taxon>Fungi</taxon>
        <taxon>Dikarya</taxon>
        <taxon>Ascomycota</taxon>
        <taxon>Pezizomycotina</taxon>
        <taxon>Sordariomycetes</taxon>
        <taxon>Hypocreomycetidae</taxon>
        <taxon>Hypocreales</taxon>
        <taxon>Hypocreaceae</taxon>
        <taxon>Cladobotryum</taxon>
    </lineage>
</organism>
<feature type="domain" description="DEAD-box RNA helicase Q" evidence="15">
    <location>
        <begin position="628"/>
        <end position="656"/>
    </location>
</feature>
<evidence type="ECO:0000256" key="10">
    <source>
        <dbReference type="ARBA" id="ARBA00047984"/>
    </source>
</evidence>
<dbReference type="SMART" id="SM00487">
    <property type="entry name" value="DEXDc"/>
    <property type="match status" value="1"/>
</dbReference>
<evidence type="ECO:0000256" key="11">
    <source>
        <dbReference type="PROSITE-ProRule" id="PRU00552"/>
    </source>
</evidence>
<feature type="compositionally biased region" description="Basic and acidic residues" evidence="12">
    <location>
        <begin position="24"/>
        <end position="39"/>
    </location>
</feature>
<evidence type="ECO:0000256" key="3">
    <source>
        <dbReference type="ARBA" id="ARBA00022741"/>
    </source>
</evidence>
<feature type="compositionally biased region" description="Basic and acidic residues" evidence="12">
    <location>
        <begin position="1063"/>
        <end position="1073"/>
    </location>
</feature>
<dbReference type="GO" id="GO:0004386">
    <property type="term" value="F:helicase activity"/>
    <property type="evidence" value="ECO:0007669"/>
    <property type="project" value="UniProtKB-KW"/>
</dbReference>
<dbReference type="InterPro" id="IPR027417">
    <property type="entry name" value="P-loop_NTPase"/>
</dbReference>
<feature type="region of interest" description="Disordered" evidence="12">
    <location>
        <begin position="1013"/>
        <end position="1073"/>
    </location>
</feature>
<feature type="domain" description="Helicase ATP-binding" evidence="13">
    <location>
        <begin position="659"/>
        <end position="837"/>
    </location>
</feature>
<dbReference type="InterPro" id="IPR014014">
    <property type="entry name" value="RNA_helicase_DEAD_Q_motif"/>
</dbReference>
<dbReference type="PROSITE" id="PS51194">
    <property type="entry name" value="HELICASE_CTER"/>
    <property type="match status" value="1"/>
</dbReference>
<comment type="function">
    <text evidence="8">ATP-dependent RNA helicase involved spliceosome assembly and in nuclear splicing. Catalyzes an ATP-dependent conformational change of U2 snRNP. Bridges U1 and U2 snRNPs and enables stable U2 snRNP association with intron RNA.</text>
</comment>
<gene>
    <name evidence="16" type="ORF">PT974_09119</name>
</gene>
<evidence type="ECO:0000256" key="6">
    <source>
        <dbReference type="ARBA" id="ARBA00022840"/>
    </source>
</evidence>
<dbReference type="InterPro" id="IPR014001">
    <property type="entry name" value="Helicase_ATP-bd"/>
</dbReference>
<feature type="region of interest" description="Disordered" evidence="12">
    <location>
        <begin position="262"/>
        <end position="485"/>
    </location>
</feature>
<keyword evidence="7" id="KW-0508">mRNA splicing</keyword>
<feature type="compositionally biased region" description="Basic and acidic residues" evidence="12">
    <location>
        <begin position="188"/>
        <end position="200"/>
    </location>
</feature>
<dbReference type="Gene3D" id="3.40.50.300">
    <property type="entry name" value="P-loop containing nucleotide triphosphate hydrolases"/>
    <property type="match status" value="2"/>
</dbReference>
<comment type="catalytic activity">
    <reaction evidence="10">
        <text>ATP + H2O = ADP + phosphate + H(+)</text>
        <dbReference type="Rhea" id="RHEA:13065"/>
        <dbReference type="ChEBI" id="CHEBI:15377"/>
        <dbReference type="ChEBI" id="CHEBI:15378"/>
        <dbReference type="ChEBI" id="CHEBI:30616"/>
        <dbReference type="ChEBI" id="CHEBI:43474"/>
        <dbReference type="ChEBI" id="CHEBI:456216"/>
        <dbReference type="EC" id="3.6.4.13"/>
    </reaction>
</comment>
<dbReference type="PANTHER" id="PTHR47958">
    <property type="entry name" value="ATP-DEPENDENT RNA HELICASE DBP3"/>
    <property type="match status" value="1"/>
</dbReference>
<feature type="compositionally biased region" description="Acidic residues" evidence="12">
    <location>
        <begin position="415"/>
        <end position="442"/>
    </location>
</feature>
<evidence type="ECO:0000259" key="14">
    <source>
        <dbReference type="PROSITE" id="PS51194"/>
    </source>
</evidence>
<feature type="compositionally biased region" description="Basic and acidic residues" evidence="12">
    <location>
        <begin position="1034"/>
        <end position="1047"/>
    </location>
</feature>
<keyword evidence="17" id="KW-1185">Reference proteome</keyword>
<proteinExistence type="inferred from homology"/>
<evidence type="ECO:0000256" key="5">
    <source>
        <dbReference type="ARBA" id="ARBA00022806"/>
    </source>
</evidence>
<keyword evidence="4" id="KW-0378">Hydrolase</keyword>
<dbReference type="InterPro" id="IPR000629">
    <property type="entry name" value="RNA-helicase_DEAD-box_CS"/>
</dbReference>
<feature type="domain" description="Helicase C-terminal" evidence="14">
    <location>
        <begin position="868"/>
        <end position="1012"/>
    </location>
</feature>
<evidence type="ECO:0000259" key="15">
    <source>
        <dbReference type="PROSITE" id="PS51195"/>
    </source>
</evidence>
<sequence>MARPRDSRSPSPAGSHFSSRRHRKDDERRDRDRRDDTRDARRRSRSRSPDVRSHQQHRQQQTPGLHSDLITQKQYRYRDRERDRGGRDRDFRRRDVDRRDDDHYRGGPRDHRDRDRRRSRDRYAADRPRSPERRRNRSRDGDRDHRRRDDSRDRARGRREDTADSHARSNRDDTRNQSTPLTDSGKAGADEVRTMFRDSVRGVSNDVSLSLKASKTKPGATQSEADKKAERLAKLEAWKKKKEIESQKQKEVTASQTRNILAEMDKKAREGSTATSSPIISSAASPAPIESGSASPAKPYAGKFDPKTIAKKSAALRSNDPPKAVLGALDVQPEKLAAPVKQTPTGKLPGPPAGEHGVTNSHEASALPANRTKTSAFGFGKAHDSDKLPNKRKLDLDEEVVTKRKLTKLPTLPIEADDTPYADQDEDDESDGDNFAENEEEAAAAARAAHERRMQAENQADQPMEDAEPNEPEPPQPVPETNGNHAVDVEPIKEAPAEEMELDENGDEVDALDAFMVGLEHTERKNPAKKLPAVKKKQEPEAYFSDDDFAFEKQEGGGTDSLLAMANKRKKKDIPTVDYTKIELEPIRKNFWFEPAELSQLSEADVTDLRLELDGIKVNGKDVPKPVQKWAQCGLTRQTLDVIGTLGFEKPTPIQMQALPALMSGRDVVGVAKTGSGKTMAFLLPMFRHIKDQSPLKDTDGPIGLIMTPTRELATQIHRDCKPFLKMMNLRAVCAYGGAPIRDQIAELKRGAEIIVCTPGRMIDLLAANQGRVTNLRRVTYVVLDEADRMFDMGFEPQVMKIFANMRPDKQTILFSATMPRLIDSLTKKVLKSPVEITVGGRSVVAKEIEQIVEIRDESSKFLRILELLGELYDKDEDARSLIFVERQEKADEILKQLMLKGYPCMSIHGGKDQVDRDSTISDFKKGVIPILVATSVAARGLDVKQLKLVVNYDAPNHLEDYVHRAGRTGRAGNTGTAVTFITPEQENCAPGIAKALEQSGQPIPERLNEMRKAHKEKVKSGKAKDTSGFGGKGLDRLDQEREAARLRERKTHKAEGEEEDFKEDKKEEDDKTVEKTLTAIRAAASTIQSRETAKAETEVKPSVPVVTATVSVGDKTKDPLDKVSSAVSAINSRLGKAGQLRSGQPIDNKGPDAGAFHATLEINDFPQKARWAVTNRTNVAKILEATGTSITTKGSFYPPGKEVPAGAEPKLYILIEGDTELVVSSALNEMTRLLREGTIAAADADNRAPASGRYTIT</sequence>
<evidence type="ECO:0000313" key="17">
    <source>
        <dbReference type="Proteomes" id="UP001338125"/>
    </source>
</evidence>
<evidence type="ECO:0000256" key="2">
    <source>
        <dbReference type="ARBA" id="ARBA00022664"/>
    </source>
</evidence>
<dbReference type="SUPFAM" id="SSF52540">
    <property type="entry name" value="P-loop containing nucleoside triphosphate hydrolases"/>
    <property type="match status" value="1"/>
</dbReference>
<dbReference type="PROSITE" id="PS00039">
    <property type="entry name" value="DEAD_ATP_HELICASE"/>
    <property type="match status" value="1"/>
</dbReference>
<dbReference type="Pfam" id="PF00270">
    <property type="entry name" value="DEAD"/>
    <property type="match status" value="1"/>
</dbReference>
<feature type="compositionally biased region" description="Basic and acidic residues" evidence="12">
    <location>
        <begin position="381"/>
        <end position="395"/>
    </location>
</feature>
<reference evidence="16 17" key="1">
    <citation type="submission" date="2024-01" db="EMBL/GenBank/DDBJ databases">
        <title>Complete genome of Cladobotryum mycophilum ATHUM6906.</title>
        <authorList>
            <person name="Christinaki A.C."/>
            <person name="Myridakis A.I."/>
            <person name="Kouvelis V.N."/>
        </authorList>
    </citation>
    <scope>NUCLEOTIDE SEQUENCE [LARGE SCALE GENOMIC DNA]</scope>
    <source>
        <strain evidence="16 17">ATHUM6906</strain>
    </source>
</reference>
<feature type="compositionally biased region" description="Polar residues" evidence="12">
    <location>
        <begin position="58"/>
        <end position="74"/>
    </location>
</feature>
<evidence type="ECO:0000256" key="7">
    <source>
        <dbReference type="ARBA" id="ARBA00023187"/>
    </source>
</evidence>
<feature type="compositionally biased region" description="Basic and acidic residues" evidence="12">
    <location>
        <begin position="76"/>
        <end position="175"/>
    </location>
</feature>
<protein>
    <recommendedName>
        <fullName evidence="1">RNA helicase</fullName>
        <ecNumber evidence="1">3.6.4.13</ecNumber>
    </recommendedName>
</protein>
<evidence type="ECO:0000259" key="13">
    <source>
        <dbReference type="PROSITE" id="PS51192"/>
    </source>
</evidence>